<dbReference type="SUPFAM" id="SSF51556">
    <property type="entry name" value="Metallo-dependent hydrolases"/>
    <property type="match status" value="1"/>
</dbReference>
<gene>
    <name evidence="3" type="ORF">KDW03_04470</name>
</gene>
<proteinExistence type="predicted"/>
<reference evidence="3" key="1">
    <citation type="submission" date="2021-04" db="EMBL/GenBank/DDBJ databases">
        <authorList>
            <person name="Postec A."/>
        </authorList>
    </citation>
    <scope>NUCLEOTIDE SEQUENCE</scope>
    <source>
        <strain evidence="3">F1F22</strain>
    </source>
</reference>
<dbReference type="RefSeq" id="WP_271436196.1">
    <property type="nucleotide sequence ID" value="NZ_CP073355.1"/>
</dbReference>
<keyword evidence="4" id="KW-1185">Reference proteome</keyword>
<evidence type="ECO:0000256" key="1">
    <source>
        <dbReference type="ARBA" id="ARBA00023239"/>
    </source>
</evidence>
<dbReference type="InterPro" id="IPR006680">
    <property type="entry name" value="Amidohydro-rel"/>
</dbReference>
<reference evidence="3" key="2">
    <citation type="submission" date="2022-06" db="EMBL/GenBank/DDBJ databases">
        <title>Thermospira aquatica gen. nov., sp. nov.</title>
        <authorList>
            <person name="Ben Ali Gam Z."/>
            <person name="Labat M."/>
        </authorList>
    </citation>
    <scope>NUCLEOTIDE SEQUENCE</scope>
    <source>
        <strain evidence="3">F1F22</strain>
    </source>
</reference>
<evidence type="ECO:0000313" key="4">
    <source>
        <dbReference type="Proteomes" id="UP001056539"/>
    </source>
</evidence>
<dbReference type="Pfam" id="PF04909">
    <property type="entry name" value="Amidohydro_2"/>
    <property type="match status" value="1"/>
</dbReference>
<name>A0AAX3BFD6_9SPIR</name>
<dbReference type="GO" id="GO:0019748">
    <property type="term" value="P:secondary metabolic process"/>
    <property type="evidence" value="ECO:0007669"/>
    <property type="project" value="TreeGrafter"/>
</dbReference>
<dbReference type="KEGG" id="taqu:KDW03_04470"/>
<dbReference type="PANTHER" id="PTHR21240">
    <property type="entry name" value="2-AMINO-3-CARBOXYLMUCONATE-6-SEMIALDEHYDE DECARBOXYLASE"/>
    <property type="match status" value="1"/>
</dbReference>
<evidence type="ECO:0000313" key="3">
    <source>
        <dbReference type="EMBL" id="URA11062.1"/>
    </source>
</evidence>
<evidence type="ECO:0000259" key="2">
    <source>
        <dbReference type="Pfam" id="PF04909"/>
    </source>
</evidence>
<dbReference type="GO" id="GO:0016787">
    <property type="term" value="F:hydrolase activity"/>
    <property type="evidence" value="ECO:0007669"/>
    <property type="project" value="InterPro"/>
</dbReference>
<dbReference type="GO" id="GO:0005737">
    <property type="term" value="C:cytoplasm"/>
    <property type="evidence" value="ECO:0007669"/>
    <property type="project" value="TreeGrafter"/>
</dbReference>
<dbReference type="InterPro" id="IPR032466">
    <property type="entry name" value="Metal_Hydrolase"/>
</dbReference>
<dbReference type="Proteomes" id="UP001056539">
    <property type="component" value="Chromosome"/>
</dbReference>
<keyword evidence="1" id="KW-0456">Lyase</keyword>
<dbReference type="AlphaFoldDB" id="A0AAX3BFD6"/>
<dbReference type="GO" id="GO:0016831">
    <property type="term" value="F:carboxy-lyase activity"/>
    <property type="evidence" value="ECO:0007669"/>
    <property type="project" value="InterPro"/>
</dbReference>
<dbReference type="InterPro" id="IPR032465">
    <property type="entry name" value="ACMSD"/>
</dbReference>
<dbReference type="PANTHER" id="PTHR21240:SF28">
    <property type="entry name" value="ISO-OROTATE DECARBOXYLASE (EUROFUNG)"/>
    <property type="match status" value="1"/>
</dbReference>
<feature type="domain" description="Amidohydrolase-related" evidence="2">
    <location>
        <begin position="71"/>
        <end position="254"/>
    </location>
</feature>
<dbReference type="EMBL" id="CP073355">
    <property type="protein sequence ID" value="URA11062.1"/>
    <property type="molecule type" value="Genomic_DNA"/>
</dbReference>
<dbReference type="Gene3D" id="3.20.20.140">
    <property type="entry name" value="Metal-dependent hydrolases"/>
    <property type="match status" value="1"/>
</dbReference>
<organism evidence="3 4">
    <name type="scientific">Thermospira aquatica</name>
    <dbReference type="NCBI Taxonomy" id="2828656"/>
    <lineage>
        <taxon>Bacteria</taxon>
        <taxon>Pseudomonadati</taxon>
        <taxon>Spirochaetota</taxon>
        <taxon>Spirochaetia</taxon>
        <taxon>Brevinematales</taxon>
        <taxon>Thermospiraceae</taxon>
        <taxon>Thermospira</taxon>
    </lineage>
</organism>
<accession>A0AAX3BFD6</accession>
<sequence length="256" mass="29682">MIDSHAHLSLGKIYAAFGEDKLLMAMESAGIHYGVVSLLDVMEYGHQHQSDPLPTLSEWEGARMISKQCTSSRLFPLVWARPHDEKKEDFFEWLAENHQKFYGFKFHPFHSRTPLDHSVWEPYFRFAAKYGWPVVVHTAADEFSRPELVKSWIEKYPQVSFVLIHMGLYTDHEEAVKMVANYPNVFGDTTWVLEEKIWSILERCGAEKILFGSDALVGGEDTYAFYQGFLSRLQEFPELFSLITHENAKKIFHLPC</sequence>
<protein>
    <submittedName>
        <fullName evidence="3">Amidohydrolase family protein</fullName>
    </submittedName>
</protein>